<keyword evidence="2" id="KW-1185">Reference proteome</keyword>
<comment type="caution">
    <text evidence="1">The sequence shown here is derived from an EMBL/GenBank/DDBJ whole genome shotgun (WGS) entry which is preliminary data.</text>
</comment>
<organism evidence="1 2">
    <name type="scientific">Tanacetum coccineum</name>
    <dbReference type="NCBI Taxonomy" id="301880"/>
    <lineage>
        <taxon>Eukaryota</taxon>
        <taxon>Viridiplantae</taxon>
        <taxon>Streptophyta</taxon>
        <taxon>Embryophyta</taxon>
        <taxon>Tracheophyta</taxon>
        <taxon>Spermatophyta</taxon>
        <taxon>Magnoliopsida</taxon>
        <taxon>eudicotyledons</taxon>
        <taxon>Gunneridae</taxon>
        <taxon>Pentapetalae</taxon>
        <taxon>asterids</taxon>
        <taxon>campanulids</taxon>
        <taxon>Asterales</taxon>
        <taxon>Asteraceae</taxon>
        <taxon>Asteroideae</taxon>
        <taxon>Anthemideae</taxon>
        <taxon>Anthemidinae</taxon>
        <taxon>Tanacetum</taxon>
    </lineage>
</organism>
<proteinExistence type="predicted"/>
<reference evidence="1" key="2">
    <citation type="submission" date="2022-01" db="EMBL/GenBank/DDBJ databases">
        <authorList>
            <person name="Yamashiro T."/>
            <person name="Shiraishi A."/>
            <person name="Satake H."/>
            <person name="Nakayama K."/>
        </authorList>
    </citation>
    <scope>NUCLEOTIDE SEQUENCE</scope>
</reference>
<evidence type="ECO:0000313" key="1">
    <source>
        <dbReference type="EMBL" id="GJU03474.1"/>
    </source>
</evidence>
<sequence length="150" mass="17135">MDDPNITMEEYIQLMADKARGRDQLDFSVIVYNDAPTSNQNVSSKPTVSIYNAIKSDIDFHISFSGSEDKDYTFIYNKDSSSYKLIPANDLKLESEPSEEVDNVGGVFINLEISKCWSLEISRRLFNTLFTQTLKMENHPEQNIWGVSSF</sequence>
<dbReference type="Proteomes" id="UP001151760">
    <property type="component" value="Unassembled WGS sequence"/>
</dbReference>
<evidence type="ECO:0000313" key="2">
    <source>
        <dbReference type="Proteomes" id="UP001151760"/>
    </source>
</evidence>
<reference evidence="1" key="1">
    <citation type="journal article" date="2022" name="Int. J. Mol. Sci.">
        <title>Draft Genome of Tanacetum Coccineum: Genomic Comparison of Closely Related Tanacetum-Family Plants.</title>
        <authorList>
            <person name="Yamashiro T."/>
            <person name="Shiraishi A."/>
            <person name="Nakayama K."/>
            <person name="Satake H."/>
        </authorList>
    </citation>
    <scope>NUCLEOTIDE SEQUENCE</scope>
</reference>
<gene>
    <name evidence="1" type="ORF">Tco_1113812</name>
</gene>
<dbReference type="EMBL" id="BQNB010021156">
    <property type="protein sequence ID" value="GJU03474.1"/>
    <property type="molecule type" value="Genomic_DNA"/>
</dbReference>
<protein>
    <submittedName>
        <fullName evidence="1">Uncharacterized protein</fullName>
    </submittedName>
</protein>
<accession>A0ABQ5ITD1</accession>
<name>A0ABQ5ITD1_9ASTR</name>